<reference evidence="3" key="1">
    <citation type="journal article" date="2017" name="Cell">
        <title>Insights into land plant evolution garnered from the Marchantia polymorpha genome.</title>
        <authorList>
            <person name="Bowman J.L."/>
            <person name="Kohchi T."/>
            <person name="Yamato K.T."/>
            <person name="Jenkins J."/>
            <person name="Shu S."/>
            <person name="Ishizaki K."/>
            <person name="Yamaoka S."/>
            <person name="Nishihama R."/>
            <person name="Nakamura Y."/>
            <person name="Berger F."/>
            <person name="Adam C."/>
            <person name="Aki S.S."/>
            <person name="Althoff F."/>
            <person name="Araki T."/>
            <person name="Arteaga-Vazquez M.A."/>
            <person name="Balasubrmanian S."/>
            <person name="Barry K."/>
            <person name="Bauer D."/>
            <person name="Boehm C.R."/>
            <person name="Briginshaw L."/>
            <person name="Caballero-Perez J."/>
            <person name="Catarino B."/>
            <person name="Chen F."/>
            <person name="Chiyoda S."/>
            <person name="Chovatia M."/>
            <person name="Davies K.M."/>
            <person name="Delmans M."/>
            <person name="Demura T."/>
            <person name="Dierschke T."/>
            <person name="Dolan L."/>
            <person name="Dorantes-Acosta A.E."/>
            <person name="Eklund D.M."/>
            <person name="Florent S.N."/>
            <person name="Flores-Sandoval E."/>
            <person name="Fujiyama A."/>
            <person name="Fukuzawa H."/>
            <person name="Galik B."/>
            <person name="Grimanelli D."/>
            <person name="Grimwood J."/>
            <person name="Grossniklaus U."/>
            <person name="Hamada T."/>
            <person name="Haseloff J."/>
            <person name="Hetherington A.J."/>
            <person name="Higo A."/>
            <person name="Hirakawa Y."/>
            <person name="Hundley H.N."/>
            <person name="Ikeda Y."/>
            <person name="Inoue K."/>
            <person name="Inoue S.I."/>
            <person name="Ishida S."/>
            <person name="Jia Q."/>
            <person name="Kakita M."/>
            <person name="Kanazawa T."/>
            <person name="Kawai Y."/>
            <person name="Kawashima T."/>
            <person name="Kennedy M."/>
            <person name="Kinose K."/>
            <person name="Kinoshita T."/>
            <person name="Kohara Y."/>
            <person name="Koide E."/>
            <person name="Komatsu K."/>
            <person name="Kopischke S."/>
            <person name="Kubo M."/>
            <person name="Kyozuka J."/>
            <person name="Lagercrantz U."/>
            <person name="Lin S.S."/>
            <person name="Lindquist E."/>
            <person name="Lipzen A.M."/>
            <person name="Lu C.W."/>
            <person name="De Luna E."/>
            <person name="Martienssen R.A."/>
            <person name="Minamino N."/>
            <person name="Mizutani M."/>
            <person name="Mizutani M."/>
            <person name="Mochizuki N."/>
            <person name="Monte I."/>
            <person name="Mosher R."/>
            <person name="Nagasaki H."/>
            <person name="Nakagami H."/>
            <person name="Naramoto S."/>
            <person name="Nishitani K."/>
            <person name="Ohtani M."/>
            <person name="Okamoto T."/>
            <person name="Okumura M."/>
            <person name="Phillips J."/>
            <person name="Pollak B."/>
            <person name="Reinders A."/>
            <person name="Rovekamp M."/>
            <person name="Sano R."/>
            <person name="Sawa S."/>
            <person name="Schmid M.W."/>
            <person name="Shirakawa M."/>
            <person name="Solano R."/>
            <person name="Spunde A."/>
            <person name="Suetsugu N."/>
            <person name="Sugano S."/>
            <person name="Sugiyama A."/>
            <person name="Sun R."/>
            <person name="Suzuki Y."/>
            <person name="Takenaka M."/>
            <person name="Takezawa D."/>
            <person name="Tomogane H."/>
            <person name="Tsuzuki M."/>
            <person name="Ueda T."/>
            <person name="Umeda M."/>
            <person name="Ward J.M."/>
            <person name="Watanabe Y."/>
            <person name="Yazaki K."/>
            <person name="Yokoyama R."/>
            <person name="Yoshitake Y."/>
            <person name="Yotsui I."/>
            <person name="Zachgo S."/>
            <person name="Schmutz J."/>
        </authorList>
    </citation>
    <scope>NUCLEOTIDE SEQUENCE [LARGE SCALE GENOMIC DNA]</scope>
    <source>
        <strain evidence="3">Tak-1</strain>
    </source>
</reference>
<sequence>MHAMGAISGLAHMGHPAQGLFLERRGGGQPRTCRGSGRTRKQSQMMMIMKKLRPGGSNEASERARRAWASTAIETHGVASAMSPHQTNST</sequence>
<dbReference type="Proteomes" id="UP000244005">
    <property type="component" value="Unassembled WGS sequence"/>
</dbReference>
<accession>A0A2R6XJJ1</accession>
<evidence type="ECO:0000313" key="3">
    <source>
        <dbReference type="Proteomes" id="UP000244005"/>
    </source>
</evidence>
<keyword evidence="3" id="KW-1185">Reference proteome</keyword>
<evidence type="ECO:0000256" key="1">
    <source>
        <dbReference type="SAM" id="MobiDB-lite"/>
    </source>
</evidence>
<evidence type="ECO:0000313" key="2">
    <source>
        <dbReference type="EMBL" id="PTQ46283.1"/>
    </source>
</evidence>
<dbReference type="EMBL" id="KZ772684">
    <property type="protein sequence ID" value="PTQ46283.1"/>
    <property type="molecule type" value="Genomic_DNA"/>
</dbReference>
<gene>
    <name evidence="2" type="ORF">MARPO_0012s0203</name>
</gene>
<proteinExistence type="predicted"/>
<protein>
    <submittedName>
        <fullName evidence="2">Uncharacterized protein</fullName>
    </submittedName>
</protein>
<feature type="region of interest" description="Disordered" evidence="1">
    <location>
        <begin position="1"/>
        <end position="42"/>
    </location>
</feature>
<dbReference type="AlphaFoldDB" id="A0A2R6XJJ1"/>
<organism evidence="2 3">
    <name type="scientific">Marchantia polymorpha</name>
    <name type="common">Common liverwort</name>
    <name type="synonym">Marchantia aquatica</name>
    <dbReference type="NCBI Taxonomy" id="3197"/>
    <lineage>
        <taxon>Eukaryota</taxon>
        <taxon>Viridiplantae</taxon>
        <taxon>Streptophyta</taxon>
        <taxon>Embryophyta</taxon>
        <taxon>Marchantiophyta</taxon>
        <taxon>Marchantiopsida</taxon>
        <taxon>Marchantiidae</taxon>
        <taxon>Marchantiales</taxon>
        <taxon>Marchantiaceae</taxon>
        <taxon>Marchantia</taxon>
    </lineage>
</organism>
<name>A0A2R6XJJ1_MARPO</name>